<dbReference type="GO" id="GO:0015648">
    <property type="term" value="F:lipid-linked peptidoglycan transporter activity"/>
    <property type="evidence" value="ECO:0007669"/>
    <property type="project" value="UniProtKB-UniRule"/>
</dbReference>
<dbReference type="Pfam" id="PF03023">
    <property type="entry name" value="MurJ"/>
    <property type="match status" value="1"/>
</dbReference>
<comment type="caution">
    <text evidence="12">The sequence shown here is derived from an EMBL/GenBank/DDBJ whole genome shotgun (WGS) entry which is preliminary data.</text>
</comment>
<feature type="transmembrane region" description="Helical" evidence="10">
    <location>
        <begin position="229"/>
        <end position="250"/>
    </location>
</feature>
<keyword evidence="3 10" id="KW-0812">Transmembrane</keyword>
<keyword evidence="4 10" id="KW-0133">Cell shape</keyword>
<dbReference type="InterPro" id="IPR051050">
    <property type="entry name" value="Lipid_II_flippase_MurJ/MviN"/>
</dbReference>
<evidence type="ECO:0000256" key="11">
    <source>
        <dbReference type="PIRNR" id="PIRNR002869"/>
    </source>
</evidence>
<feature type="transmembrane region" description="Helical" evidence="10">
    <location>
        <begin position="158"/>
        <end position="182"/>
    </location>
</feature>
<dbReference type="GO" id="GO:0071555">
    <property type="term" value="P:cell wall organization"/>
    <property type="evidence" value="ECO:0007669"/>
    <property type="project" value="UniProtKB-UniRule"/>
</dbReference>
<sequence length="524" mass="55667">MSLLRSIATVGGYTGISRVLGFVRDILIANVVGASPVADAFFAAFRLPNLFRRLFAEGAFNAAFVPLFARRLEQEGEAAARRFAEQALSILVTGLLVICAAAMAGMPWFIYLIGSGFSQDPEKLALAVELSRITFPYLLFMAVVALISGVLNSLYRFAAAAAAPILLNILFIAALTLVLPFTGAPGYLMAWTVCLSGAAQMIFLVVAAARAGMPLRLPRPRLTPGVRRLLVLLVPGVLSAGALQINIFVGSSIASWQEGAFSYLYYADRVYQLPLGLIGIAIGIVLLPDMARKLRSGADEAAMHSLNRGLEFALLLTLPATLALLVMPGAIVGGLFEHGAFGRDDARATAAALGAFAGGLPAYVLVKILQPAFYAREDTVTPFRFSVVSVVANIALSLLLFLQMGHVGIALATSLAAWINTVLLIVALRRRGFWMLDLRFRQRLPRILAASVVMALLLWGLQIGLGSWLGDTFLDRVAALVVLVAAGLAVYGVAAFALGAVSRSELLAALRRRGSTTGTGPQEP</sequence>
<evidence type="ECO:0000256" key="5">
    <source>
        <dbReference type="ARBA" id="ARBA00022984"/>
    </source>
</evidence>
<dbReference type="PIRSF" id="PIRSF002869">
    <property type="entry name" value="MviN"/>
    <property type="match status" value="1"/>
</dbReference>
<feature type="transmembrane region" description="Helical" evidence="10">
    <location>
        <begin position="188"/>
        <end position="209"/>
    </location>
</feature>
<feature type="transmembrane region" description="Helical" evidence="10">
    <location>
        <begin position="477"/>
        <end position="501"/>
    </location>
</feature>
<feature type="transmembrane region" description="Helical" evidence="10">
    <location>
        <begin position="381"/>
        <end position="401"/>
    </location>
</feature>
<comment type="function">
    <text evidence="8 10 11">Involved in peptidoglycan biosynthesis. Transports lipid-linked peptidoglycan precursors from the inner to the outer leaflet of the cytoplasmic membrane.</text>
</comment>
<keyword evidence="2 10" id="KW-1003">Cell membrane</keyword>
<dbReference type="RefSeq" id="WP_167230451.1">
    <property type="nucleotide sequence ID" value="NZ_JAAQPH010000029.1"/>
</dbReference>
<comment type="similarity">
    <text evidence="9 10 11">Belongs to the MurJ/MviN family.</text>
</comment>
<name>A0A967F2S5_9PROT</name>
<evidence type="ECO:0000256" key="4">
    <source>
        <dbReference type="ARBA" id="ARBA00022960"/>
    </source>
</evidence>
<dbReference type="EMBL" id="JAAQPH010000029">
    <property type="protein sequence ID" value="NIA71962.1"/>
    <property type="molecule type" value="Genomic_DNA"/>
</dbReference>
<evidence type="ECO:0000256" key="2">
    <source>
        <dbReference type="ARBA" id="ARBA00022475"/>
    </source>
</evidence>
<keyword evidence="7 10" id="KW-0472">Membrane</keyword>
<proteinExistence type="inferred from homology"/>
<evidence type="ECO:0000313" key="12">
    <source>
        <dbReference type="EMBL" id="NIA71962.1"/>
    </source>
</evidence>
<dbReference type="GO" id="GO:0034204">
    <property type="term" value="P:lipid translocation"/>
    <property type="evidence" value="ECO:0007669"/>
    <property type="project" value="TreeGrafter"/>
</dbReference>
<keyword evidence="6 10" id="KW-1133">Transmembrane helix</keyword>
<gene>
    <name evidence="10 12" type="primary">murJ</name>
    <name evidence="12" type="ORF">HBA54_25510</name>
</gene>
<dbReference type="HAMAP" id="MF_02078">
    <property type="entry name" value="MurJ_MviN"/>
    <property type="match status" value="1"/>
</dbReference>
<keyword evidence="10" id="KW-0997">Cell inner membrane</keyword>
<evidence type="ECO:0000256" key="1">
    <source>
        <dbReference type="ARBA" id="ARBA00004651"/>
    </source>
</evidence>
<feature type="transmembrane region" description="Helical" evidence="10">
    <location>
        <begin position="407"/>
        <end position="426"/>
    </location>
</feature>
<evidence type="ECO:0000256" key="8">
    <source>
        <dbReference type="ARBA" id="ARBA00060041"/>
    </source>
</evidence>
<feature type="transmembrane region" description="Helical" evidence="10">
    <location>
        <begin position="348"/>
        <end position="369"/>
    </location>
</feature>
<evidence type="ECO:0000256" key="3">
    <source>
        <dbReference type="ARBA" id="ARBA00022692"/>
    </source>
</evidence>
<accession>A0A967F2S5</accession>
<dbReference type="PRINTS" id="PR01806">
    <property type="entry name" value="VIRFACTRMVIN"/>
</dbReference>
<dbReference type="GO" id="GO:0008360">
    <property type="term" value="P:regulation of cell shape"/>
    <property type="evidence" value="ECO:0007669"/>
    <property type="project" value="UniProtKB-UniRule"/>
</dbReference>
<feature type="transmembrane region" description="Helical" evidence="10">
    <location>
        <begin position="90"/>
        <end position="113"/>
    </location>
</feature>
<protein>
    <recommendedName>
        <fullName evidence="10">Probable lipid II flippase MurJ</fullName>
    </recommendedName>
</protein>
<feature type="transmembrane region" description="Helical" evidence="10">
    <location>
        <begin position="270"/>
        <end position="291"/>
    </location>
</feature>
<evidence type="ECO:0000256" key="7">
    <source>
        <dbReference type="ARBA" id="ARBA00023136"/>
    </source>
</evidence>
<dbReference type="CDD" id="cd13123">
    <property type="entry name" value="MATE_MurJ_like"/>
    <property type="match status" value="1"/>
</dbReference>
<feature type="transmembrane region" description="Helical" evidence="10">
    <location>
        <begin position="447"/>
        <end position="465"/>
    </location>
</feature>
<evidence type="ECO:0000256" key="6">
    <source>
        <dbReference type="ARBA" id="ARBA00022989"/>
    </source>
</evidence>
<organism evidence="12 13">
    <name type="scientific">Pelagibius litoralis</name>
    <dbReference type="NCBI Taxonomy" id="374515"/>
    <lineage>
        <taxon>Bacteria</taxon>
        <taxon>Pseudomonadati</taxon>
        <taxon>Pseudomonadota</taxon>
        <taxon>Alphaproteobacteria</taxon>
        <taxon>Rhodospirillales</taxon>
        <taxon>Rhodovibrionaceae</taxon>
        <taxon>Pelagibius</taxon>
    </lineage>
</organism>
<keyword evidence="10 11" id="KW-0813">Transport</keyword>
<dbReference type="GO" id="GO:0005886">
    <property type="term" value="C:plasma membrane"/>
    <property type="evidence" value="ECO:0007669"/>
    <property type="project" value="UniProtKB-SubCell"/>
</dbReference>
<feature type="transmembrane region" description="Helical" evidence="10">
    <location>
        <begin position="312"/>
        <end position="336"/>
    </location>
</feature>
<keyword evidence="5 10" id="KW-0573">Peptidoglycan synthesis</keyword>
<evidence type="ECO:0000256" key="10">
    <source>
        <dbReference type="HAMAP-Rule" id="MF_02078"/>
    </source>
</evidence>
<keyword evidence="13" id="KW-1185">Reference proteome</keyword>
<comment type="pathway">
    <text evidence="10">Cell wall biogenesis; peptidoglycan biosynthesis.</text>
</comment>
<dbReference type="GO" id="GO:0009252">
    <property type="term" value="P:peptidoglycan biosynthetic process"/>
    <property type="evidence" value="ECO:0007669"/>
    <property type="project" value="UniProtKB-UniRule"/>
</dbReference>
<comment type="subcellular location">
    <subcellularLocation>
        <location evidence="10">Cell inner membrane</location>
        <topology evidence="10">Multi-pass membrane protein</topology>
    </subcellularLocation>
    <subcellularLocation>
        <location evidence="1">Cell membrane</location>
        <topology evidence="1">Multi-pass membrane protein</topology>
    </subcellularLocation>
</comment>
<evidence type="ECO:0000256" key="9">
    <source>
        <dbReference type="ARBA" id="ARBA00061532"/>
    </source>
</evidence>
<dbReference type="NCBIfam" id="TIGR01695">
    <property type="entry name" value="murJ_mviN"/>
    <property type="match status" value="1"/>
</dbReference>
<keyword evidence="10 11" id="KW-0961">Cell wall biogenesis/degradation</keyword>
<feature type="transmembrane region" description="Helical" evidence="10">
    <location>
        <begin position="133"/>
        <end position="151"/>
    </location>
</feature>
<dbReference type="InterPro" id="IPR004268">
    <property type="entry name" value="MurJ"/>
</dbReference>
<reference evidence="12" key="1">
    <citation type="submission" date="2020-03" db="EMBL/GenBank/DDBJ databases">
        <title>Genome of Pelagibius litoralis DSM 21314T.</title>
        <authorList>
            <person name="Wang G."/>
        </authorList>
    </citation>
    <scope>NUCLEOTIDE SEQUENCE</scope>
    <source>
        <strain evidence="12">DSM 21314</strain>
    </source>
</reference>
<dbReference type="AlphaFoldDB" id="A0A967F2S5"/>
<dbReference type="PANTHER" id="PTHR47019">
    <property type="entry name" value="LIPID II FLIPPASE MURJ"/>
    <property type="match status" value="1"/>
</dbReference>
<dbReference type="PANTHER" id="PTHR47019:SF1">
    <property type="entry name" value="LIPID II FLIPPASE MURJ"/>
    <property type="match status" value="1"/>
</dbReference>
<dbReference type="Proteomes" id="UP000761264">
    <property type="component" value="Unassembled WGS sequence"/>
</dbReference>
<evidence type="ECO:0000313" key="13">
    <source>
        <dbReference type="Proteomes" id="UP000761264"/>
    </source>
</evidence>